<dbReference type="EMBL" id="WNBM01000011">
    <property type="protein sequence ID" value="MTT76797.1"/>
    <property type="molecule type" value="Genomic_DNA"/>
</dbReference>
<dbReference type="Proteomes" id="UP000443070">
    <property type="component" value="Unassembled WGS sequence"/>
</dbReference>
<name>A0A7X2XI15_9FIRM</name>
<organism evidence="2 5">
    <name type="scientific">Phascolarctobacterium faecium</name>
    <dbReference type="NCBI Taxonomy" id="33025"/>
    <lineage>
        <taxon>Bacteria</taxon>
        <taxon>Bacillati</taxon>
        <taxon>Bacillota</taxon>
        <taxon>Negativicutes</taxon>
        <taxon>Acidaminococcales</taxon>
        <taxon>Acidaminococcaceae</taxon>
        <taxon>Phascolarctobacterium</taxon>
    </lineage>
</organism>
<feature type="domain" description="Polysaccharide pyruvyl transferase" evidence="1">
    <location>
        <begin position="13"/>
        <end position="310"/>
    </location>
</feature>
<evidence type="ECO:0000313" key="2">
    <source>
        <dbReference type="EMBL" id="MTT76797.1"/>
    </source>
</evidence>
<comment type="caution">
    <text evidence="2">The sequence shown here is derived from an EMBL/GenBank/DDBJ whole genome shotgun (WGS) entry which is preliminary data.</text>
</comment>
<dbReference type="InterPro" id="IPR007345">
    <property type="entry name" value="Polysacch_pyruvyl_Trfase"/>
</dbReference>
<evidence type="ECO:0000313" key="3">
    <source>
        <dbReference type="EMBL" id="MTU04870.1"/>
    </source>
</evidence>
<dbReference type="RefSeq" id="WP_149992510.1">
    <property type="nucleotide sequence ID" value="NZ_CAUDCT010000004.1"/>
</dbReference>
<dbReference type="Pfam" id="PF04230">
    <property type="entry name" value="PS_pyruv_trans"/>
    <property type="match status" value="1"/>
</dbReference>
<accession>A0A7X2XI15</accession>
<proteinExistence type="predicted"/>
<evidence type="ECO:0000259" key="1">
    <source>
        <dbReference type="Pfam" id="PF04230"/>
    </source>
</evidence>
<protein>
    <recommendedName>
        <fullName evidence="1">Polysaccharide pyruvyl transferase domain-containing protein</fullName>
    </recommendedName>
</protein>
<evidence type="ECO:0000313" key="5">
    <source>
        <dbReference type="Proteomes" id="UP000484547"/>
    </source>
</evidence>
<evidence type="ECO:0000313" key="4">
    <source>
        <dbReference type="Proteomes" id="UP000443070"/>
    </source>
</evidence>
<gene>
    <name evidence="2" type="ORF">GMD11_11100</name>
    <name evidence="3" type="ORF">GMD18_10770</name>
</gene>
<dbReference type="Proteomes" id="UP000484547">
    <property type="component" value="Unassembled WGS sequence"/>
</dbReference>
<sequence>MKIGILTYSKANNFGAMMQALALKHTLEERYKADVYFVNYYSVLQENNDGLKLKICNMAQLVKQFIRMPFRKQIRTRIQKFTDFRSRNFVFSSKKMNEYTSQEELVEEFDKFDIIIVGSDQVWNVENDGFTPVYYLPFKLKARKITYAASIGVSQVEKLKEYSVYMDDFFLLSTREEKAKKILEECTHKTVDVVLDPTLFVDSDFYDTLLKGYKCEYLAVKEKYMLAVFYGRKNLSKFRKSAEKLAQKFSLPLKIINVNFGAAAYASNLINDAGPLDFLSLIKNAECVCTNSFHNMAFALIYDRPFYVFEDNALDVRKVGILKTLKLQDRIVYGDDISSITKLDCDFKENKLILDHLKLQSFAFLDQIDRLGSIQI</sequence>
<dbReference type="EMBL" id="WNBW01000012">
    <property type="protein sequence ID" value="MTU04870.1"/>
    <property type="molecule type" value="Genomic_DNA"/>
</dbReference>
<keyword evidence="4" id="KW-1185">Reference proteome</keyword>
<dbReference type="OrthoDB" id="9799278at2"/>
<reference evidence="4 5" key="1">
    <citation type="journal article" date="2019" name="Nat. Med.">
        <title>A library of human gut bacterial isolates paired with longitudinal multiomics data enables mechanistic microbiome research.</title>
        <authorList>
            <person name="Poyet M."/>
            <person name="Groussin M."/>
            <person name="Gibbons S.M."/>
            <person name="Avila-Pacheco J."/>
            <person name="Jiang X."/>
            <person name="Kearney S.M."/>
            <person name="Perrotta A.R."/>
            <person name="Berdy B."/>
            <person name="Zhao S."/>
            <person name="Lieberman T.D."/>
            <person name="Swanson P.K."/>
            <person name="Smith M."/>
            <person name="Roesemann S."/>
            <person name="Alexander J.E."/>
            <person name="Rich S.A."/>
            <person name="Livny J."/>
            <person name="Vlamakis H."/>
            <person name="Clish C."/>
            <person name="Bullock K."/>
            <person name="Deik A."/>
            <person name="Scott J."/>
            <person name="Pierce K.A."/>
            <person name="Xavier R.J."/>
            <person name="Alm E.J."/>
        </authorList>
    </citation>
    <scope>NUCLEOTIDE SEQUENCE [LARGE SCALE GENOMIC DNA]</scope>
    <source>
        <strain evidence="2 5">BIOML-A13</strain>
        <strain evidence="3 4">BIOML-A3</strain>
    </source>
</reference>
<dbReference type="AlphaFoldDB" id="A0A7X2XI15"/>